<accession>A0ABU0IKH5</accession>
<comment type="caution">
    <text evidence="2">The sequence shown here is derived from an EMBL/GenBank/DDBJ whole genome shotgun (WGS) entry which is preliminary data.</text>
</comment>
<dbReference type="Proteomes" id="UP001228905">
    <property type="component" value="Unassembled WGS sequence"/>
</dbReference>
<proteinExistence type="predicted"/>
<organism evidence="2 3">
    <name type="scientific">Caulobacter ginsengisoli</name>
    <dbReference type="NCBI Taxonomy" id="400775"/>
    <lineage>
        <taxon>Bacteria</taxon>
        <taxon>Pseudomonadati</taxon>
        <taxon>Pseudomonadota</taxon>
        <taxon>Alphaproteobacteria</taxon>
        <taxon>Caulobacterales</taxon>
        <taxon>Caulobacteraceae</taxon>
        <taxon>Caulobacter</taxon>
    </lineage>
</organism>
<gene>
    <name evidence="2" type="ORF">QO010_000261</name>
</gene>
<feature type="compositionally biased region" description="Polar residues" evidence="1">
    <location>
        <begin position="48"/>
        <end position="58"/>
    </location>
</feature>
<dbReference type="InterPro" id="IPR041374">
    <property type="entry name" value="BaeRF_family12"/>
</dbReference>
<protein>
    <submittedName>
        <fullName evidence="2">Protein required for attachment to host cells</fullName>
    </submittedName>
</protein>
<feature type="region of interest" description="Disordered" evidence="1">
    <location>
        <begin position="44"/>
        <end position="63"/>
    </location>
</feature>
<dbReference type="RefSeq" id="WP_307344895.1">
    <property type="nucleotide sequence ID" value="NZ_JAUSVS010000001.1"/>
</dbReference>
<evidence type="ECO:0000313" key="2">
    <source>
        <dbReference type="EMBL" id="MDQ0462513.1"/>
    </source>
</evidence>
<sequence length="132" mass="13902">MILPNGALVAVVDGEQLVLFRNTGHAEPVLTAVEVPAMAERVSGASAHRSSAANPDNDTQAEDGYATGVAELLNGWALAGRFEGLLVIAAPRTLGELRKHWHKDLQARLIGEINKDLTGQTAQDIAAAIDKA</sequence>
<reference evidence="2 3" key="1">
    <citation type="submission" date="2023-07" db="EMBL/GenBank/DDBJ databases">
        <title>Genomic Encyclopedia of Type Strains, Phase IV (KMG-IV): sequencing the most valuable type-strain genomes for metagenomic binning, comparative biology and taxonomic classification.</title>
        <authorList>
            <person name="Goeker M."/>
        </authorList>
    </citation>
    <scope>NUCLEOTIDE SEQUENCE [LARGE SCALE GENOMIC DNA]</scope>
    <source>
        <strain evidence="2 3">DSM 18695</strain>
    </source>
</reference>
<evidence type="ECO:0000256" key="1">
    <source>
        <dbReference type="SAM" id="MobiDB-lite"/>
    </source>
</evidence>
<dbReference type="Pfam" id="PF18856">
    <property type="entry name" value="baeRF_family12"/>
    <property type="match status" value="1"/>
</dbReference>
<name>A0ABU0IKH5_9CAUL</name>
<keyword evidence="3" id="KW-1185">Reference proteome</keyword>
<dbReference type="EMBL" id="JAUSVS010000001">
    <property type="protein sequence ID" value="MDQ0462513.1"/>
    <property type="molecule type" value="Genomic_DNA"/>
</dbReference>
<evidence type="ECO:0000313" key="3">
    <source>
        <dbReference type="Proteomes" id="UP001228905"/>
    </source>
</evidence>